<organism evidence="3 4">
    <name type="scientific">Rubus argutus</name>
    <name type="common">Southern blackberry</name>
    <dbReference type="NCBI Taxonomy" id="59490"/>
    <lineage>
        <taxon>Eukaryota</taxon>
        <taxon>Viridiplantae</taxon>
        <taxon>Streptophyta</taxon>
        <taxon>Embryophyta</taxon>
        <taxon>Tracheophyta</taxon>
        <taxon>Spermatophyta</taxon>
        <taxon>Magnoliopsida</taxon>
        <taxon>eudicotyledons</taxon>
        <taxon>Gunneridae</taxon>
        <taxon>Pentapetalae</taxon>
        <taxon>rosids</taxon>
        <taxon>fabids</taxon>
        <taxon>Rosales</taxon>
        <taxon>Rosaceae</taxon>
        <taxon>Rosoideae</taxon>
        <taxon>Rosoideae incertae sedis</taxon>
        <taxon>Rubus</taxon>
    </lineage>
</organism>
<evidence type="ECO:0000313" key="3">
    <source>
        <dbReference type="EMBL" id="KAK9946477.1"/>
    </source>
</evidence>
<dbReference type="PANTHER" id="PTHR44991:SF1">
    <property type="entry name" value="IMMUNOGLOBULIN SUPERFAMILY MEMBER 5"/>
    <property type="match status" value="1"/>
</dbReference>
<dbReference type="Gene3D" id="2.60.120.920">
    <property type="match status" value="1"/>
</dbReference>
<protein>
    <recommendedName>
        <fullName evidence="2">SPRY domain-containing protein</fullName>
    </recommendedName>
</protein>
<sequence>MARLQLLVVMLVCIGVLVAAFLALILWRLGCCKKRREIGNETTPRKVTIRNDQTLETGIAKLHLQQQGQGLNHHHQLDHVASKKTGNNYYMHRRGVSGKSSPLFSWSDHPSSVTDAVENGWSRFAFATTYMSSPSTRSRRLLGLCAVGEHRVRETEPEIGWEVCQGSADFMQKIRLNSGLKKVLNLGNTSTAAASVIRTALPLPGPPLGNNSFPQEAYFEITILFSLGDEVNSEGEKTKLIQENFNEMPTSESLVHVTSSAQRNKRVEELKLNVIDDHHHHHHHGKDEAVLLSLGLTTGGSLPMKLPGSYPGSIGFGSNGSVHLDGIKLAFESEKAAWGRTDHVIGCGFDPRQKKVYFTVESELVHVVHCKSEEFGTPLYPTLAANTDIVVLVNFGQSAFKYAPANSYRTPNPCFVGPLVNASSHAFYEDSKELFSMGRIDSQWLNRSTTRGGSQYPGTANRALDFDEESNDLFEIVLDNCGRSPNTVL</sequence>
<dbReference type="SUPFAM" id="SSF49899">
    <property type="entry name" value="Concanavalin A-like lectins/glucanases"/>
    <property type="match status" value="1"/>
</dbReference>
<keyword evidence="1" id="KW-1133">Transmembrane helix</keyword>
<comment type="caution">
    <text evidence="3">The sequence shown here is derived from an EMBL/GenBank/DDBJ whole genome shotgun (WGS) entry which is preliminary data.</text>
</comment>
<keyword evidence="4" id="KW-1185">Reference proteome</keyword>
<proteinExistence type="predicted"/>
<feature type="domain" description="SPRY" evidence="2">
    <location>
        <begin position="214"/>
        <end position="399"/>
    </location>
</feature>
<evidence type="ECO:0000256" key="1">
    <source>
        <dbReference type="SAM" id="Phobius"/>
    </source>
</evidence>
<evidence type="ECO:0000259" key="2">
    <source>
        <dbReference type="SMART" id="SM00449"/>
    </source>
</evidence>
<dbReference type="InterPro" id="IPR003877">
    <property type="entry name" value="SPRY_dom"/>
</dbReference>
<keyword evidence="1" id="KW-0472">Membrane</keyword>
<dbReference type="SMART" id="SM00449">
    <property type="entry name" value="SPRY"/>
    <property type="match status" value="1"/>
</dbReference>
<dbReference type="EMBL" id="JBEDUW010000002">
    <property type="protein sequence ID" value="KAK9946477.1"/>
    <property type="molecule type" value="Genomic_DNA"/>
</dbReference>
<reference evidence="3 4" key="1">
    <citation type="journal article" date="2023" name="G3 (Bethesda)">
        <title>A chromosome-length genome assembly and annotation of blackberry (Rubus argutus, cv. 'Hillquist').</title>
        <authorList>
            <person name="Bruna T."/>
            <person name="Aryal R."/>
            <person name="Dudchenko O."/>
            <person name="Sargent D.J."/>
            <person name="Mead D."/>
            <person name="Buti M."/>
            <person name="Cavallini A."/>
            <person name="Hytonen T."/>
            <person name="Andres J."/>
            <person name="Pham M."/>
            <person name="Weisz D."/>
            <person name="Mascagni F."/>
            <person name="Usai G."/>
            <person name="Natali L."/>
            <person name="Bassil N."/>
            <person name="Fernandez G.E."/>
            <person name="Lomsadze A."/>
            <person name="Armour M."/>
            <person name="Olukolu B."/>
            <person name="Poorten T."/>
            <person name="Britton C."/>
            <person name="Davik J."/>
            <person name="Ashrafi H."/>
            <person name="Aiden E.L."/>
            <person name="Borodovsky M."/>
            <person name="Worthington M."/>
        </authorList>
    </citation>
    <scope>NUCLEOTIDE SEQUENCE [LARGE SCALE GENOMIC DNA]</scope>
    <source>
        <strain evidence="3">PI 553951</strain>
    </source>
</reference>
<evidence type="ECO:0000313" key="4">
    <source>
        <dbReference type="Proteomes" id="UP001457282"/>
    </source>
</evidence>
<name>A0AAW1YCI9_RUBAR</name>
<dbReference type="InterPro" id="IPR043136">
    <property type="entry name" value="B30.2/SPRY_sf"/>
</dbReference>
<dbReference type="PANTHER" id="PTHR44991">
    <property type="entry name" value="IMMUNOGLOBULIN SUPERFAMILY MEMBER 5"/>
    <property type="match status" value="1"/>
</dbReference>
<accession>A0AAW1YCI9</accession>
<dbReference type="AlphaFoldDB" id="A0AAW1YCI9"/>
<keyword evidence="1" id="KW-0812">Transmembrane</keyword>
<feature type="transmembrane region" description="Helical" evidence="1">
    <location>
        <begin position="6"/>
        <end position="27"/>
    </location>
</feature>
<dbReference type="InterPro" id="IPR013320">
    <property type="entry name" value="ConA-like_dom_sf"/>
</dbReference>
<gene>
    <name evidence="3" type="ORF">M0R45_011942</name>
</gene>
<dbReference type="Proteomes" id="UP001457282">
    <property type="component" value="Unassembled WGS sequence"/>
</dbReference>